<name>E4YJR5_OIKDI</name>
<organism evidence="2">
    <name type="scientific">Oikopleura dioica</name>
    <name type="common">Tunicate</name>
    <dbReference type="NCBI Taxonomy" id="34765"/>
    <lineage>
        <taxon>Eukaryota</taxon>
        <taxon>Metazoa</taxon>
        <taxon>Chordata</taxon>
        <taxon>Tunicata</taxon>
        <taxon>Appendicularia</taxon>
        <taxon>Copelata</taxon>
        <taxon>Oikopleuridae</taxon>
        <taxon>Oikopleura</taxon>
    </lineage>
</organism>
<evidence type="ECO:0000256" key="1">
    <source>
        <dbReference type="SAM" id="Phobius"/>
    </source>
</evidence>
<keyword evidence="1" id="KW-0812">Transmembrane</keyword>
<dbReference type="Proteomes" id="UP000011014">
    <property type="component" value="Unassembled WGS sequence"/>
</dbReference>
<proteinExistence type="predicted"/>
<gene>
    <name evidence="2" type="ORF">GSOID_T00027558001</name>
</gene>
<feature type="transmembrane region" description="Helical" evidence="1">
    <location>
        <begin position="6"/>
        <end position="27"/>
    </location>
</feature>
<evidence type="ECO:0000313" key="2">
    <source>
        <dbReference type="EMBL" id="CBY35726.1"/>
    </source>
</evidence>
<protein>
    <submittedName>
        <fullName evidence="2">Uncharacterized protein</fullName>
    </submittedName>
</protein>
<dbReference type="AlphaFoldDB" id="E4YJR5"/>
<keyword evidence="1" id="KW-1133">Transmembrane helix</keyword>
<dbReference type="EMBL" id="FN654669">
    <property type="protein sequence ID" value="CBY35726.1"/>
    <property type="molecule type" value="Genomic_DNA"/>
</dbReference>
<sequence length="67" mass="7857">MDRRLAFSNLQFLLSLSFWKLGLLWVASIKQMRFCRAQISKLLVSKRTTCLDAFSPSSDYFQFQTSE</sequence>
<accession>E4YJR5</accession>
<reference evidence="2" key="1">
    <citation type="journal article" date="2010" name="Science">
        <title>Plasticity of animal genome architecture unmasked by rapid evolution of a pelagic tunicate.</title>
        <authorList>
            <person name="Denoeud F."/>
            <person name="Henriet S."/>
            <person name="Mungpakdee S."/>
            <person name="Aury J.M."/>
            <person name="Da Silva C."/>
            <person name="Brinkmann H."/>
            <person name="Mikhaleva J."/>
            <person name="Olsen L.C."/>
            <person name="Jubin C."/>
            <person name="Canestro C."/>
            <person name="Bouquet J.M."/>
            <person name="Danks G."/>
            <person name="Poulain J."/>
            <person name="Campsteijn C."/>
            <person name="Adamski M."/>
            <person name="Cross I."/>
            <person name="Yadetie F."/>
            <person name="Muffato M."/>
            <person name="Louis A."/>
            <person name="Butcher S."/>
            <person name="Tsagkogeorga G."/>
            <person name="Konrad A."/>
            <person name="Singh S."/>
            <person name="Jensen M.F."/>
            <person name="Cong E.H."/>
            <person name="Eikeseth-Otteraa H."/>
            <person name="Noel B."/>
            <person name="Anthouard V."/>
            <person name="Porcel B.M."/>
            <person name="Kachouri-Lafond R."/>
            <person name="Nishino A."/>
            <person name="Ugolini M."/>
            <person name="Chourrout P."/>
            <person name="Nishida H."/>
            <person name="Aasland R."/>
            <person name="Huzurbazar S."/>
            <person name="Westhof E."/>
            <person name="Delsuc F."/>
            <person name="Lehrach H."/>
            <person name="Reinhardt R."/>
            <person name="Weissenbach J."/>
            <person name="Roy S.W."/>
            <person name="Artiguenave F."/>
            <person name="Postlethwait J.H."/>
            <person name="Manak J.R."/>
            <person name="Thompson E.M."/>
            <person name="Jaillon O."/>
            <person name="Du Pasquier L."/>
            <person name="Boudinot P."/>
            <person name="Liberles D.A."/>
            <person name="Volff J.N."/>
            <person name="Philippe H."/>
            <person name="Lenhard B."/>
            <person name="Roest Crollius H."/>
            <person name="Wincker P."/>
            <person name="Chourrout D."/>
        </authorList>
    </citation>
    <scope>NUCLEOTIDE SEQUENCE [LARGE SCALE GENOMIC DNA]</scope>
</reference>
<keyword evidence="1" id="KW-0472">Membrane</keyword>